<dbReference type="CDD" id="cd06089">
    <property type="entry name" value="KOW_RPL26"/>
    <property type="match status" value="1"/>
</dbReference>
<dbReference type="AlphaFoldDB" id="A0A1H6FLV4"/>
<gene>
    <name evidence="5" type="primary">rplX</name>
    <name evidence="8" type="ORF">SAMN02745716_0909</name>
</gene>
<dbReference type="GO" id="GO:1990904">
    <property type="term" value="C:ribonucleoprotein complex"/>
    <property type="evidence" value="ECO:0007669"/>
    <property type="project" value="UniProtKB-KW"/>
</dbReference>
<comment type="function">
    <text evidence="5">One of the proteins that surrounds the polypeptide exit tunnel on the outside of the subunit.</text>
</comment>
<evidence type="ECO:0000256" key="2">
    <source>
        <dbReference type="ARBA" id="ARBA00022980"/>
    </source>
</evidence>
<keyword evidence="5" id="KW-0694">RNA-binding</keyword>
<dbReference type="OrthoDB" id="9807419at2"/>
<dbReference type="GO" id="GO:0003735">
    <property type="term" value="F:structural constituent of ribosome"/>
    <property type="evidence" value="ECO:0007669"/>
    <property type="project" value="InterPro"/>
</dbReference>
<dbReference type="GO" id="GO:0019843">
    <property type="term" value="F:rRNA binding"/>
    <property type="evidence" value="ECO:0007669"/>
    <property type="project" value="UniProtKB-UniRule"/>
</dbReference>
<proteinExistence type="inferred from homology"/>
<dbReference type="GO" id="GO:0005840">
    <property type="term" value="C:ribosome"/>
    <property type="evidence" value="ECO:0007669"/>
    <property type="project" value="UniProtKB-KW"/>
</dbReference>
<feature type="domain" description="KOW" evidence="7">
    <location>
        <begin position="2"/>
        <end position="29"/>
    </location>
</feature>
<dbReference type="InterPro" id="IPR005824">
    <property type="entry name" value="KOW"/>
</dbReference>
<dbReference type="InterPro" id="IPR005825">
    <property type="entry name" value="Ribosomal_uL24_CS"/>
</dbReference>
<evidence type="ECO:0000256" key="1">
    <source>
        <dbReference type="ARBA" id="ARBA00010618"/>
    </source>
</evidence>
<dbReference type="PROSITE" id="PS01108">
    <property type="entry name" value="RIBOSOMAL_L24"/>
    <property type="match status" value="1"/>
</dbReference>
<accession>A0A1H6FLV4</accession>
<dbReference type="SUPFAM" id="SSF50104">
    <property type="entry name" value="Translation proteins SH3-like domain"/>
    <property type="match status" value="1"/>
</dbReference>
<dbReference type="Pfam" id="PF00467">
    <property type="entry name" value="KOW"/>
    <property type="match status" value="1"/>
</dbReference>
<dbReference type="InterPro" id="IPR003256">
    <property type="entry name" value="Ribosomal_uL24"/>
</dbReference>
<dbReference type="InterPro" id="IPR014722">
    <property type="entry name" value="Rib_uL2_dom2"/>
</dbReference>
<comment type="similarity">
    <text evidence="1 5 6">Belongs to the universal ribosomal protein uL24 family.</text>
</comment>
<evidence type="ECO:0000256" key="4">
    <source>
        <dbReference type="ARBA" id="ARBA00035206"/>
    </source>
</evidence>
<evidence type="ECO:0000313" key="9">
    <source>
        <dbReference type="Proteomes" id="UP000222056"/>
    </source>
</evidence>
<name>A0A1H6FLV4_THEAL</name>
<evidence type="ECO:0000256" key="3">
    <source>
        <dbReference type="ARBA" id="ARBA00023274"/>
    </source>
</evidence>
<evidence type="ECO:0000259" key="7">
    <source>
        <dbReference type="SMART" id="SM00739"/>
    </source>
</evidence>
<keyword evidence="3 5" id="KW-0687">Ribonucleoprotein</keyword>
<dbReference type="PANTHER" id="PTHR12903">
    <property type="entry name" value="MITOCHONDRIAL RIBOSOMAL PROTEIN L24"/>
    <property type="match status" value="1"/>
</dbReference>
<dbReference type="Gene3D" id="2.30.30.30">
    <property type="match status" value="1"/>
</dbReference>
<evidence type="ECO:0000313" key="8">
    <source>
        <dbReference type="EMBL" id="SEH11877.1"/>
    </source>
</evidence>
<reference evidence="9" key="1">
    <citation type="submission" date="2016-10" db="EMBL/GenBank/DDBJ databases">
        <authorList>
            <person name="Varghese N."/>
            <person name="Submissions S."/>
        </authorList>
    </citation>
    <scope>NUCLEOTIDE SEQUENCE [LARGE SCALE GENOMIC DNA]</scope>
    <source>
        <strain evidence="9">ATCC 35263</strain>
    </source>
</reference>
<evidence type="ECO:0000256" key="5">
    <source>
        <dbReference type="HAMAP-Rule" id="MF_01326"/>
    </source>
</evidence>
<comment type="function">
    <text evidence="5">One of two assembly initiator proteins, it binds directly to the 5'-end of the 23S rRNA, where it nucleates assembly of the 50S subunit.</text>
</comment>
<dbReference type="STRING" id="29539.SAMN02745716_0909"/>
<dbReference type="RefSeq" id="WP_093116588.1">
    <property type="nucleotide sequence ID" value="NZ_FNWJ01000001.1"/>
</dbReference>
<dbReference type="GO" id="GO:0006412">
    <property type="term" value="P:translation"/>
    <property type="evidence" value="ECO:0007669"/>
    <property type="project" value="UniProtKB-UniRule"/>
</dbReference>
<comment type="subunit">
    <text evidence="5">Part of the 50S ribosomal subunit.</text>
</comment>
<keyword evidence="5" id="KW-0699">rRNA-binding</keyword>
<dbReference type="Proteomes" id="UP000222056">
    <property type="component" value="Unassembled WGS sequence"/>
</dbReference>
<dbReference type="InterPro" id="IPR008991">
    <property type="entry name" value="Translation_prot_SH3-like_sf"/>
</dbReference>
<sequence length="108" mass="12378">MRIRKDDMVRVISGKDRGKTGRVLRVDPAKRRVWVEGVNIQKKHLRPRTLRDVQRQQEVGGILEREGPIHVSNVMLVDPKSGQPTRVGVVRRDGRRVRIAKRSGAEID</sequence>
<dbReference type="SMART" id="SM00739">
    <property type="entry name" value="KOW"/>
    <property type="match status" value="1"/>
</dbReference>
<organism evidence="8 9">
    <name type="scientific">Thermoleophilum album</name>
    <dbReference type="NCBI Taxonomy" id="29539"/>
    <lineage>
        <taxon>Bacteria</taxon>
        <taxon>Bacillati</taxon>
        <taxon>Actinomycetota</taxon>
        <taxon>Thermoleophilia</taxon>
        <taxon>Thermoleophilales</taxon>
        <taxon>Thermoleophilaceae</taxon>
        <taxon>Thermoleophilum</taxon>
    </lineage>
</organism>
<protein>
    <recommendedName>
        <fullName evidence="4 5">Large ribosomal subunit protein uL24</fullName>
    </recommendedName>
</protein>
<dbReference type="Pfam" id="PF17136">
    <property type="entry name" value="ribosomal_L24"/>
    <property type="match status" value="1"/>
</dbReference>
<keyword evidence="2 5" id="KW-0689">Ribosomal protein</keyword>
<dbReference type="NCBIfam" id="TIGR01079">
    <property type="entry name" value="rplX_bact"/>
    <property type="match status" value="1"/>
</dbReference>
<keyword evidence="9" id="KW-1185">Reference proteome</keyword>
<dbReference type="EMBL" id="FNWJ01000001">
    <property type="protein sequence ID" value="SEH11877.1"/>
    <property type="molecule type" value="Genomic_DNA"/>
</dbReference>
<dbReference type="InterPro" id="IPR041988">
    <property type="entry name" value="Ribosomal_uL24_KOW"/>
</dbReference>
<evidence type="ECO:0000256" key="6">
    <source>
        <dbReference type="RuleBase" id="RU003477"/>
    </source>
</evidence>
<dbReference type="InterPro" id="IPR057264">
    <property type="entry name" value="Ribosomal_uL24_C"/>
</dbReference>
<dbReference type="HAMAP" id="MF_01326_B">
    <property type="entry name" value="Ribosomal_uL24_B"/>
    <property type="match status" value="1"/>
</dbReference>